<gene>
    <name evidence="2" type="ORF">LTR84_011972</name>
</gene>
<evidence type="ECO:0000256" key="1">
    <source>
        <dbReference type="SAM" id="MobiDB-lite"/>
    </source>
</evidence>
<proteinExistence type="predicted"/>
<reference evidence="2 3" key="1">
    <citation type="submission" date="2023-08" db="EMBL/GenBank/DDBJ databases">
        <title>Black Yeasts Isolated from many extreme environments.</title>
        <authorList>
            <person name="Coleine C."/>
            <person name="Stajich J.E."/>
            <person name="Selbmann L."/>
        </authorList>
    </citation>
    <scope>NUCLEOTIDE SEQUENCE [LARGE SCALE GENOMIC DNA]</scope>
    <source>
        <strain evidence="2 3">CCFEE 5792</strain>
    </source>
</reference>
<evidence type="ECO:0000313" key="2">
    <source>
        <dbReference type="EMBL" id="KAK5043456.1"/>
    </source>
</evidence>
<feature type="region of interest" description="Disordered" evidence="1">
    <location>
        <begin position="206"/>
        <end position="230"/>
    </location>
</feature>
<keyword evidence="3" id="KW-1185">Reference proteome</keyword>
<dbReference type="Proteomes" id="UP001358417">
    <property type="component" value="Unassembled WGS sequence"/>
</dbReference>
<accession>A0AAV9MU87</accession>
<comment type="caution">
    <text evidence="2">The sequence shown here is derived from an EMBL/GenBank/DDBJ whole genome shotgun (WGS) entry which is preliminary data.</text>
</comment>
<dbReference type="EMBL" id="JAVRRD010000064">
    <property type="protein sequence ID" value="KAK5043456.1"/>
    <property type="molecule type" value="Genomic_DNA"/>
</dbReference>
<dbReference type="AlphaFoldDB" id="A0AAV9MU87"/>
<evidence type="ECO:0008006" key="4">
    <source>
        <dbReference type="Google" id="ProtNLM"/>
    </source>
</evidence>
<name>A0AAV9MU87_9EURO</name>
<protein>
    <recommendedName>
        <fullName evidence="4">BTB domain-containing protein</fullName>
    </recommendedName>
</protein>
<dbReference type="RefSeq" id="XP_064699846.1">
    <property type="nucleotide sequence ID" value="XM_064855499.1"/>
</dbReference>
<organism evidence="2 3">
    <name type="scientific">Exophiala bonariae</name>
    <dbReference type="NCBI Taxonomy" id="1690606"/>
    <lineage>
        <taxon>Eukaryota</taxon>
        <taxon>Fungi</taxon>
        <taxon>Dikarya</taxon>
        <taxon>Ascomycota</taxon>
        <taxon>Pezizomycotina</taxon>
        <taxon>Eurotiomycetes</taxon>
        <taxon>Chaetothyriomycetidae</taxon>
        <taxon>Chaetothyriales</taxon>
        <taxon>Herpotrichiellaceae</taxon>
        <taxon>Exophiala</taxon>
    </lineage>
</organism>
<evidence type="ECO:0000313" key="3">
    <source>
        <dbReference type="Proteomes" id="UP001358417"/>
    </source>
</evidence>
<sequence>MPPSLKVMLDGSLFDIRDACKKQPDIFRDTLISALLLIPLDDQNIKRIQLGEAFRGSLQAERHSTPYRLHSVISACKEGKTDEASLEAKFFEHGGARAVTALAAAAADDNNIMVQLENLRNEELQAFLESIDTIEWHRDLLFMAEAMDRKRLSITSKKIYLVRPRPSRSIKTPIVDATPIQKPSQHSRRAVRQTCSNRGRFINVVHDRSNPPFPYQTSSHTGPTDAAKQTPMGKCPYTENAIMEAELRGFEYAGIYQSVPENQPLSGGGSNRIDLDRIDSAPPSLDEVGSDTDYFGIDLDQLNSF</sequence>
<dbReference type="GeneID" id="89980121"/>